<dbReference type="HOGENOM" id="CLU_725543_0_0_1"/>
<feature type="region of interest" description="Disordered" evidence="1">
    <location>
        <begin position="121"/>
        <end position="145"/>
    </location>
</feature>
<dbReference type="EMBL" id="AEYP01085193">
    <property type="status" value="NOT_ANNOTATED_CDS"/>
    <property type="molecule type" value="Genomic_DNA"/>
</dbReference>
<evidence type="ECO:0000313" key="2">
    <source>
        <dbReference type="Ensembl" id="ENSMPUP00000019970.1"/>
    </source>
</evidence>
<feature type="compositionally biased region" description="Pro residues" evidence="1">
    <location>
        <begin position="187"/>
        <end position="210"/>
    </location>
</feature>
<protein>
    <submittedName>
        <fullName evidence="2">Uncharacterized protein</fullName>
    </submittedName>
</protein>
<feature type="region of interest" description="Disordered" evidence="1">
    <location>
        <begin position="295"/>
        <end position="343"/>
    </location>
</feature>
<feature type="compositionally biased region" description="Gly residues" evidence="1">
    <location>
        <begin position="332"/>
        <end position="342"/>
    </location>
</feature>
<accession>M3Z8Q6</accession>
<name>M3Z8Q6_MUSPF</name>
<evidence type="ECO:0000256" key="1">
    <source>
        <dbReference type="SAM" id="MobiDB-lite"/>
    </source>
</evidence>
<feature type="region of interest" description="Disordered" evidence="1">
    <location>
        <begin position="179"/>
        <end position="220"/>
    </location>
</feature>
<proteinExistence type="predicted"/>
<dbReference type="AlphaFoldDB" id="M3Z8Q6"/>
<feature type="compositionally biased region" description="Low complexity" evidence="1">
    <location>
        <begin position="12"/>
        <end position="26"/>
    </location>
</feature>
<dbReference type="InParanoid" id="M3Z8Q6"/>
<feature type="compositionally biased region" description="Low complexity" evidence="1">
    <location>
        <begin position="123"/>
        <end position="137"/>
    </location>
</feature>
<sequence length="381" mass="39677">MEWRGPPPPPSRDAAPPTTHATLLAPSYGRPPWALRGHAAMPPPEGALTRRTAPHGLCPPGLGSADGRRAAGRSLAGPGGGSAQHTHEVDVPRGDVVVHAVASSAARTAVAGPCRVVEHEPAATHQQVQQEAEQLQAGRHQEEDERAGPLVRQQQLGEDAAEGCHHTCCAWVGSMRAGPGPQSPLKAPLPQPSPIPPWPQPSTCPSPGPGPRHAGSCSQNAPAQTTLPWHCGLLKHTPQEHLYSTCCVPGTIQPWGHSRAGGKGSYLLNTQWGAGAVNKSHKNANIYAGWKSRQRLEGSPQKDGGQAEAWGEPPAGWGLGEGRGSPQQDWGAGRGSGGGSPGRGWHEWSLFTCRELTGVGVVSRSRGRAVGSWQAGCGCGV</sequence>
<reference evidence="2" key="1">
    <citation type="submission" date="2024-06" db="UniProtKB">
        <authorList>
            <consortium name="Ensembl"/>
        </authorList>
    </citation>
    <scope>IDENTIFICATION</scope>
</reference>
<feature type="compositionally biased region" description="Pro residues" evidence="1">
    <location>
        <begin position="1"/>
        <end position="11"/>
    </location>
</feature>
<dbReference type="Ensembl" id="ENSMPUT00000020256.1">
    <property type="protein sequence ID" value="ENSMPUP00000019970.1"/>
    <property type="gene ID" value="ENSMPUG00000020104.1"/>
</dbReference>
<feature type="region of interest" description="Disordered" evidence="1">
    <location>
        <begin position="1"/>
        <end position="89"/>
    </location>
</feature>
<organism evidence="2">
    <name type="scientific">Mustela putorius furo</name>
    <name type="common">European domestic ferret</name>
    <name type="synonym">Mustela furo</name>
    <dbReference type="NCBI Taxonomy" id="9669"/>
    <lineage>
        <taxon>Eukaryota</taxon>
        <taxon>Metazoa</taxon>
        <taxon>Chordata</taxon>
        <taxon>Craniata</taxon>
        <taxon>Vertebrata</taxon>
        <taxon>Euteleostomi</taxon>
        <taxon>Mammalia</taxon>
        <taxon>Eutheria</taxon>
        <taxon>Laurasiatheria</taxon>
        <taxon>Carnivora</taxon>
        <taxon>Caniformia</taxon>
        <taxon>Musteloidea</taxon>
        <taxon>Mustelidae</taxon>
        <taxon>Mustelinae</taxon>
        <taxon>Mustela</taxon>
    </lineage>
</organism>